<gene>
    <name evidence="1" type="ORF">Pan54_23870</name>
</gene>
<dbReference type="AlphaFoldDB" id="A0A5C5XF89"/>
<evidence type="ECO:0000313" key="2">
    <source>
        <dbReference type="Proteomes" id="UP000316095"/>
    </source>
</evidence>
<dbReference type="EMBL" id="SJPG01000001">
    <property type="protein sequence ID" value="TWT61650.1"/>
    <property type="molecule type" value="Genomic_DNA"/>
</dbReference>
<keyword evidence="2" id="KW-1185">Reference proteome</keyword>
<name>A0A5C5XF89_9PLAN</name>
<protein>
    <submittedName>
        <fullName evidence="1">Uncharacterized protein</fullName>
    </submittedName>
</protein>
<proteinExistence type="predicted"/>
<reference evidence="1 2" key="1">
    <citation type="submission" date="2019-02" db="EMBL/GenBank/DDBJ databases">
        <title>Deep-cultivation of Planctomycetes and their phenomic and genomic characterization uncovers novel biology.</title>
        <authorList>
            <person name="Wiegand S."/>
            <person name="Jogler M."/>
            <person name="Boedeker C."/>
            <person name="Pinto D."/>
            <person name="Vollmers J."/>
            <person name="Rivas-Marin E."/>
            <person name="Kohn T."/>
            <person name="Peeters S.H."/>
            <person name="Heuer A."/>
            <person name="Rast P."/>
            <person name="Oberbeckmann S."/>
            <person name="Bunk B."/>
            <person name="Jeske O."/>
            <person name="Meyerdierks A."/>
            <person name="Storesund J.E."/>
            <person name="Kallscheuer N."/>
            <person name="Luecker S."/>
            <person name="Lage O.M."/>
            <person name="Pohl T."/>
            <person name="Merkel B.J."/>
            <person name="Hornburger P."/>
            <person name="Mueller R.-W."/>
            <person name="Bruemmer F."/>
            <person name="Labrenz M."/>
            <person name="Spormann A.M."/>
            <person name="Op Den Camp H."/>
            <person name="Overmann J."/>
            <person name="Amann R."/>
            <person name="Jetten M.S.M."/>
            <person name="Mascher T."/>
            <person name="Medema M.H."/>
            <person name="Devos D.P."/>
            <person name="Kaster A.-K."/>
            <person name="Ovreas L."/>
            <person name="Rohde M."/>
            <person name="Galperin M.Y."/>
            <person name="Jogler C."/>
        </authorList>
    </citation>
    <scope>NUCLEOTIDE SEQUENCE [LARGE SCALE GENOMIC DNA]</scope>
    <source>
        <strain evidence="1 2">Pan54</strain>
    </source>
</reference>
<comment type="caution">
    <text evidence="1">The sequence shown here is derived from an EMBL/GenBank/DDBJ whole genome shotgun (WGS) entry which is preliminary data.</text>
</comment>
<accession>A0A5C5XF89</accession>
<dbReference type="Proteomes" id="UP000316095">
    <property type="component" value="Unassembled WGS sequence"/>
</dbReference>
<sequence length="64" mass="7459">MHVTLSTFHEQVDCTWCERTRDCVSTTFSDGFLKESPLCWKCLQTAYKVRMKQHESKADDKANS</sequence>
<dbReference type="OrthoDB" id="287940at2"/>
<evidence type="ECO:0000313" key="1">
    <source>
        <dbReference type="EMBL" id="TWT61650.1"/>
    </source>
</evidence>
<organism evidence="1 2">
    <name type="scientific">Rubinisphaera italica</name>
    <dbReference type="NCBI Taxonomy" id="2527969"/>
    <lineage>
        <taxon>Bacteria</taxon>
        <taxon>Pseudomonadati</taxon>
        <taxon>Planctomycetota</taxon>
        <taxon>Planctomycetia</taxon>
        <taxon>Planctomycetales</taxon>
        <taxon>Planctomycetaceae</taxon>
        <taxon>Rubinisphaera</taxon>
    </lineage>
</organism>
<dbReference type="RefSeq" id="WP_146503611.1">
    <property type="nucleotide sequence ID" value="NZ_SJPG01000001.1"/>
</dbReference>